<dbReference type="Proteomes" id="UP001458880">
    <property type="component" value="Unassembled WGS sequence"/>
</dbReference>
<evidence type="ECO:0000313" key="4">
    <source>
        <dbReference type="Proteomes" id="UP001458880"/>
    </source>
</evidence>
<dbReference type="InterPro" id="IPR032135">
    <property type="entry name" value="DUF4817"/>
</dbReference>
<evidence type="ECO:0000256" key="1">
    <source>
        <dbReference type="SAM" id="MobiDB-lite"/>
    </source>
</evidence>
<accession>A0AAW1N489</accession>
<reference evidence="3 4" key="1">
    <citation type="journal article" date="2024" name="BMC Genomics">
        <title>De novo assembly and annotation of Popillia japonica's genome with initial clues to its potential as an invasive pest.</title>
        <authorList>
            <person name="Cucini C."/>
            <person name="Boschi S."/>
            <person name="Funari R."/>
            <person name="Cardaioli E."/>
            <person name="Iannotti N."/>
            <person name="Marturano G."/>
            <person name="Paoli F."/>
            <person name="Bruttini M."/>
            <person name="Carapelli A."/>
            <person name="Frati F."/>
            <person name="Nardi F."/>
        </authorList>
    </citation>
    <scope>NUCLEOTIDE SEQUENCE [LARGE SCALE GENOMIC DNA]</scope>
    <source>
        <strain evidence="3">DMR45628</strain>
    </source>
</reference>
<protein>
    <submittedName>
        <fullName evidence="3">Helix-turn-helix domain (DUF4817)</fullName>
    </submittedName>
</protein>
<comment type="caution">
    <text evidence="3">The sequence shown here is derived from an EMBL/GenBank/DDBJ whole genome shotgun (WGS) entry which is preliminary data.</text>
</comment>
<proteinExistence type="predicted"/>
<evidence type="ECO:0000313" key="3">
    <source>
        <dbReference type="EMBL" id="KAK9753470.1"/>
    </source>
</evidence>
<feature type="region of interest" description="Disordered" evidence="1">
    <location>
        <begin position="54"/>
        <end position="97"/>
    </location>
</feature>
<evidence type="ECO:0000259" key="2">
    <source>
        <dbReference type="Pfam" id="PF16087"/>
    </source>
</evidence>
<dbReference type="EMBL" id="JASPKY010000013">
    <property type="protein sequence ID" value="KAK9753470.1"/>
    <property type="molecule type" value="Genomic_DNA"/>
</dbReference>
<dbReference type="Pfam" id="PF16087">
    <property type="entry name" value="DUF4817"/>
    <property type="match status" value="1"/>
</dbReference>
<dbReference type="AlphaFoldDB" id="A0AAW1N489"/>
<gene>
    <name evidence="3" type="ORF">QE152_g2023</name>
</gene>
<sequence length="122" mass="14325">MDKYTPQERAGIVTIFIENNRPSIIATQRKFRQKYPNRPVPHKKTIYRLHLNFRQYGTTADRPRSGRQRTSRNARQYGTTADRPRSGRQRTSRNAENVALVRDSVVESPETETWFSVTHFCT</sequence>
<feature type="domain" description="DUF4817" evidence="2">
    <location>
        <begin position="7"/>
        <end position="59"/>
    </location>
</feature>
<keyword evidence="4" id="KW-1185">Reference proteome</keyword>
<organism evidence="3 4">
    <name type="scientific">Popillia japonica</name>
    <name type="common">Japanese beetle</name>
    <dbReference type="NCBI Taxonomy" id="7064"/>
    <lineage>
        <taxon>Eukaryota</taxon>
        <taxon>Metazoa</taxon>
        <taxon>Ecdysozoa</taxon>
        <taxon>Arthropoda</taxon>
        <taxon>Hexapoda</taxon>
        <taxon>Insecta</taxon>
        <taxon>Pterygota</taxon>
        <taxon>Neoptera</taxon>
        <taxon>Endopterygota</taxon>
        <taxon>Coleoptera</taxon>
        <taxon>Polyphaga</taxon>
        <taxon>Scarabaeiformia</taxon>
        <taxon>Scarabaeidae</taxon>
        <taxon>Rutelinae</taxon>
        <taxon>Popillia</taxon>
    </lineage>
</organism>
<name>A0AAW1N489_POPJA</name>